<feature type="transmembrane region" description="Helical" evidence="1">
    <location>
        <begin position="51"/>
        <end position="71"/>
    </location>
</feature>
<sequence>MKTFIYKYKHGWILSYMFIYFIWFLYLENRTDIIYTSMHSWVDDYIPFNELFVIPYILWFAYIVITVLYFFFTSKEEFYHCTAFLFIGMTICLIIYTLWPNAQDLRVTDFERNNIFVDLVKVFYANDTSTNVCPSIHCFNSIGAHIAISRNARLKKYPVIQAVSFVLMISICLSTMFIKQHSFVDFVAAIVLSIIMYFAVYKLDYSALFVKEKKTEEEASL</sequence>
<keyword evidence="1" id="KW-0472">Membrane</keyword>
<feature type="transmembrane region" description="Helical" evidence="1">
    <location>
        <begin position="159"/>
        <end position="178"/>
    </location>
</feature>
<gene>
    <name evidence="3" type="ORF">SAMN05661086_00551</name>
</gene>
<dbReference type="InterPro" id="IPR000326">
    <property type="entry name" value="PAP2/HPO"/>
</dbReference>
<protein>
    <recommendedName>
        <fullName evidence="2">Phosphatidic acid phosphatase type 2/haloperoxidase domain-containing protein</fullName>
    </recommendedName>
</protein>
<dbReference type="Pfam" id="PF01569">
    <property type="entry name" value="PAP2"/>
    <property type="match status" value="1"/>
</dbReference>
<feature type="transmembrane region" description="Helical" evidence="1">
    <location>
        <begin position="183"/>
        <end position="201"/>
    </location>
</feature>
<evidence type="ECO:0000313" key="3">
    <source>
        <dbReference type="EMBL" id="SFR63074.1"/>
    </source>
</evidence>
<dbReference type="Proteomes" id="UP000199659">
    <property type="component" value="Unassembled WGS sequence"/>
</dbReference>
<dbReference type="EMBL" id="FOYZ01000002">
    <property type="protein sequence ID" value="SFR63074.1"/>
    <property type="molecule type" value="Genomic_DNA"/>
</dbReference>
<proteinExistence type="predicted"/>
<reference evidence="3 4" key="1">
    <citation type="submission" date="2016-10" db="EMBL/GenBank/DDBJ databases">
        <authorList>
            <person name="de Groot N.N."/>
        </authorList>
    </citation>
    <scope>NUCLEOTIDE SEQUENCE [LARGE SCALE GENOMIC DNA]</scope>
    <source>
        <strain evidence="3 4">743A</strain>
    </source>
</reference>
<dbReference type="STRING" id="37658.SAMN05661086_00551"/>
<feature type="transmembrane region" description="Helical" evidence="1">
    <location>
        <begin position="78"/>
        <end position="99"/>
    </location>
</feature>
<feature type="transmembrane region" description="Helical" evidence="1">
    <location>
        <begin position="12"/>
        <end position="31"/>
    </location>
</feature>
<keyword evidence="1" id="KW-1133">Transmembrane helix</keyword>
<dbReference type="AlphaFoldDB" id="A0A1I6I8V4"/>
<feature type="domain" description="Phosphatidic acid phosphatase type 2/haloperoxidase" evidence="2">
    <location>
        <begin position="130"/>
        <end position="203"/>
    </location>
</feature>
<keyword evidence="1" id="KW-0812">Transmembrane</keyword>
<evidence type="ECO:0000256" key="1">
    <source>
        <dbReference type="SAM" id="Phobius"/>
    </source>
</evidence>
<accession>A0A1I6I8V4</accession>
<name>A0A1I6I8V4_9FIRM</name>
<evidence type="ECO:0000313" key="4">
    <source>
        <dbReference type="Proteomes" id="UP000199659"/>
    </source>
</evidence>
<keyword evidence="4" id="KW-1185">Reference proteome</keyword>
<organism evidence="3 4">
    <name type="scientific">Anaeromicropila populeti</name>
    <dbReference type="NCBI Taxonomy" id="37658"/>
    <lineage>
        <taxon>Bacteria</taxon>
        <taxon>Bacillati</taxon>
        <taxon>Bacillota</taxon>
        <taxon>Clostridia</taxon>
        <taxon>Lachnospirales</taxon>
        <taxon>Lachnospiraceae</taxon>
        <taxon>Anaeromicropila</taxon>
    </lineage>
</organism>
<dbReference type="RefSeq" id="WP_242940437.1">
    <property type="nucleotide sequence ID" value="NZ_FOYZ01000002.1"/>
</dbReference>
<evidence type="ECO:0000259" key="2">
    <source>
        <dbReference type="Pfam" id="PF01569"/>
    </source>
</evidence>